<evidence type="ECO:0000259" key="1">
    <source>
        <dbReference type="PROSITE" id="PS50022"/>
    </source>
</evidence>
<reference evidence="2 3" key="1">
    <citation type="submission" date="2021-03" db="EMBL/GenBank/DDBJ databases">
        <title>Sequencing the genomes of 1000 actinobacteria strains.</title>
        <authorList>
            <person name="Klenk H.-P."/>
        </authorList>
    </citation>
    <scope>NUCLEOTIDE SEQUENCE [LARGE SCALE GENOMIC DNA]</scope>
    <source>
        <strain evidence="2 3">DSM 46670</strain>
    </source>
</reference>
<evidence type="ECO:0000313" key="2">
    <source>
        <dbReference type="EMBL" id="MBP2319939.1"/>
    </source>
</evidence>
<gene>
    <name evidence="2" type="ORF">JOF56_000324</name>
</gene>
<comment type="caution">
    <text evidence="2">The sequence shown here is derived from an EMBL/GenBank/DDBJ whole genome shotgun (WGS) entry which is preliminary data.</text>
</comment>
<dbReference type="Gene3D" id="2.60.120.260">
    <property type="entry name" value="Galactose-binding domain-like"/>
    <property type="match status" value="1"/>
</dbReference>
<dbReference type="InterPro" id="IPR008979">
    <property type="entry name" value="Galactose-bd-like_sf"/>
</dbReference>
<organism evidence="2 3">
    <name type="scientific">Kibdelosporangium banguiense</name>
    <dbReference type="NCBI Taxonomy" id="1365924"/>
    <lineage>
        <taxon>Bacteria</taxon>
        <taxon>Bacillati</taxon>
        <taxon>Actinomycetota</taxon>
        <taxon>Actinomycetes</taxon>
        <taxon>Pseudonocardiales</taxon>
        <taxon>Pseudonocardiaceae</taxon>
        <taxon>Kibdelosporangium</taxon>
    </lineage>
</organism>
<dbReference type="EMBL" id="JAGINW010000001">
    <property type="protein sequence ID" value="MBP2319939.1"/>
    <property type="molecule type" value="Genomic_DNA"/>
</dbReference>
<accession>A0ABS4T648</accession>
<dbReference type="SUPFAM" id="SSF49785">
    <property type="entry name" value="Galactose-binding domain-like"/>
    <property type="match status" value="1"/>
</dbReference>
<proteinExistence type="predicted"/>
<dbReference type="Proteomes" id="UP001519332">
    <property type="component" value="Unassembled WGS sequence"/>
</dbReference>
<dbReference type="InterPro" id="IPR000421">
    <property type="entry name" value="FA58C"/>
</dbReference>
<dbReference type="RefSeq" id="WP_307854869.1">
    <property type="nucleotide sequence ID" value="NZ_JAGINW010000001.1"/>
</dbReference>
<name>A0ABS4T648_9PSEU</name>
<feature type="domain" description="F5/8 type C" evidence="1">
    <location>
        <begin position="1"/>
        <end position="48"/>
    </location>
</feature>
<keyword evidence="3" id="KW-1185">Reference proteome</keyword>
<evidence type="ECO:0000313" key="3">
    <source>
        <dbReference type="Proteomes" id="UP001519332"/>
    </source>
</evidence>
<protein>
    <recommendedName>
        <fullName evidence="1">F5/8 type C domain-containing protein</fullName>
    </recommendedName>
</protein>
<sequence length="190" mass="20275">MEASQDAVTWTSVQSGVMPSARAVQFVDFPAVNARYLRLNVTSTWSAANAPNYYKKLRIDEVWTGGEYARSANTEGVSYEAEAGLLPDGAKRVRCDNCSGGLKVQFPGRVLLPVVAPLGGERVITVVGTAEGTKSFDVNVVNSRTTERIMLTGWSSSAPLIGRAVTAKLNPGLNLVSITGTADLDRIVIN</sequence>
<dbReference type="PROSITE" id="PS50022">
    <property type="entry name" value="FA58C_3"/>
    <property type="match status" value="1"/>
</dbReference>